<evidence type="ECO:0000256" key="6">
    <source>
        <dbReference type="ARBA" id="ARBA00023170"/>
    </source>
</evidence>
<keyword evidence="3 8" id="KW-0812">Transmembrane</keyword>
<evidence type="ECO:0000313" key="10">
    <source>
        <dbReference type="Proteomes" id="UP001652700"/>
    </source>
</evidence>
<keyword evidence="2" id="KW-1003">Cell membrane</keyword>
<dbReference type="Gene3D" id="3.40.190.10">
    <property type="entry name" value="Periplasmic binding protein-like II"/>
    <property type="match status" value="2"/>
</dbReference>
<evidence type="ECO:0000256" key="2">
    <source>
        <dbReference type="ARBA" id="ARBA00022475"/>
    </source>
</evidence>
<dbReference type="EnsemblMetazoa" id="XM_050659139.1">
    <property type="protein sequence ID" value="XP_050515096.1"/>
    <property type="gene ID" value="LOC126890281"/>
</dbReference>
<protein>
    <submittedName>
        <fullName evidence="9">Uncharacterized protein</fullName>
    </submittedName>
</protein>
<dbReference type="GeneID" id="126890281"/>
<keyword evidence="10" id="KW-1185">Reference proteome</keyword>
<keyword evidence="7" id="KW-0325">Glycoprotein</keyword>
<reference evidence="9" key="1">
    <citation type="submission" date="2025-05" db="UniProtKB">
        <authorList>
            <consortium name="EnsemblMetazoa"/>
        </authorList>
    </citation>
    <scope>IDENTIFICATION</scope>
</reference>
<dbReference type="InterPro" id="IPR052192">
    <property type="entry name" value="Insect_Ionotropic_Sensory_Rcpt"/>
</dbReference>
<proteinExistence type="predicted"/>
<dbReference type="RefSeq" id="XP_050515096.1">
    <property type="nucleotide sequence ID" value="XM_050659139.1"/>
</dbReference>
<keyword evidence="4 8" id="KW-1133">Transmembrane helix</keyword>
<keyword evidence="6" id="KW-0675">Receptor</keyword>
<evidence type="ECO:0000313" key="9">
    <source>
        <dbReference type="EnsemblMetazoa" id="XP_050515096.1"/>
    </source>
</evidence>
<evidence type="ECO:0000256" key="5">
    <source>
        <dbReference type="ARBA" id="ARBA00023136"/>
    </source>
</evidence>
<name>A0ABM5KY26_DIAVI</name>
<evidence type="ECO:0000256" key="7">
    <source>
        <dbReference type="ARBA" id="ARBA00023180"/>
    </source>
</evidence>
<dbReference type="PANTHER" id="PTHR42643:SF33">
    <property type="entry name" value="GLUTAMATE RECEPTOR 2-LIKE PROTEIN"/>
    <property type="match status" value="1"/>
</dbReference>
<evidence type="ECO:0000256" key="3">
    <source>
        <dbReference type="ARBA" id="ARBA00022692"/>
    </source>
</evidence>
<sequence>MTYQFYSGSIVSSLLMKPRTLIKSMEDLLNSGLEVGCESTLFDMDYLKFTTDKVTRKLYLTKILGKGNSSNFLRAYDGLLLVKKGGYAFHTETSVAYDIAIKTFSEQIICELKEVRMYKNRPAHLALQKNSPFKDMFDTCLLRLTEYGVFSKQERFWQVQKPECTHSSLALATLGLESFYPLFIMLLIAMVISLVILVIEIYIDFKGRNKRTNNLVPLFQYRN</sequence>
<dbReference type="PANTHER" id="PTHR42643">
    <property type="entry name" value="IONOTROPIC RECEPTOR 20A-RELATED"/>
    <property type="match status" value="1"/>
</dbReference>
<evidence type="ECO:0000256" key="8">
    <source>
        <dbReference type="SAM" id="Phobius"/>
    </source>
</evidence>
<evidence type="ECO:0000256" key="4">
    <source>
        <dbReference type="ARBA" id="ARBA00022989"/>
    </source>
</evidence>
<comment type="subcellular location">
    <subcellularLocation>
        <location evidence="1">Cell membrane</location>
        <topology evidence="1">Multi-pass membrane protein</topology>
    </subcellularLocation>
</comment>
<feature type="transmembrane region" description="Helical" evidence="8">
    <location>
        <begin position="179"/>
        <end position="203"/>
    </location>
</feature>
<dbReference type="SUPFAM" id="SSF53850">
    <property type="entry name" value="Periplasmic binding protein-like II"/>
    <property type="match status" value="1"/>
</dbReference>
<accession>A0ABM5KY26</accession>
<dbReference type="Proteomes" id="UP001652700">
    <property type="component" value="Unplaced"/>
</dbReference>
<organism evidence="9 10">
    <name type="scientific">Diabrotica virgifera virgifera</name>
    <name type="common">western corn rootworm</name>
    <dbReference type="NCBI Taxonomy" id="50390"/>
    <lineage>
        <taxon>Eukaryota</taxon>
        <taxon>Metazoa</taxon>
        <taxon>Ecdysozoa</taxon>
        <taxon>Arthropoda</taxon>
        <taxon>Hexapoda</taxon>
        <taxon>Insecta</taxon>
        <taxon>Pterygota</taxon>
        <taxon>Neoptera</taxon>
        <taxon>Endopterygota</taxon>
        <taxon>Coleoptera</taxon>
        <taxon>Polyphaga</taxon>
        <taxon>Cucujiformia</taxon>
        <taxon>Chrysomeloidea</taxon>
        <taxon>Chrysomelidae</taxon>
        <taxon>Galerucinae</taxon>
        <taxon>Diabroticina</taxon>
        <taxon>Diabroticites</taxon>
        <taxon>Diabrotica</taxon>
    </lineage>
</organism>
<keyword evidence="5 8" id="KW-0472">Membrane</keyword>
<evidence type="ECO:0000256" key="1">
    <source>
        <dbReference type="ARBA" id="ARBA00004651"/>
    </source>
</evidence>